<sequence length="153" mass="17494">MPFGICSALEVFQKLNTKVFGDIPGVEIYFDDIVIAGTDIDDHDRIMNIMLDRAKKYNIKFNHNKIQYKVKQIIHVGMIISKNGVKADPTQIQAIVNIKPPSNLKEMQKKLGMTNYLARFIPQYSTITAPLRELLKKKIESTWGKEQEDALIT</sequence>
<dbReference type="PANTHER" id="PTHR37984:SF9">
    <property type="entry name" value="INTEGRASE CATALYTIC DOMAIN-CONTAINING PROTEIN"/>
    <property type="match status" value="1"/>
</dbReference>
<dbReference type="PROSITE" id="PS50878">
    <property type="entry name" value="RT_POL"/>
    <property type="match status" value="1"/>
</dbReference>
<name>A0AAW1KIM9_POPJA</name>
<dbReference type="SUPFAM" id="SSF56672">
    <property type="entry name" value="DNA/RNA polymerases"/>
    <property type="match status" value="1"/>
</dbReference>
<comment type="caution">
    <text evidence="2">The sequence shown here is derived from an EMBL/GenBank/DDBJ whole genome shotgun (WGS) entry which is preliminary data.</text>
</comment>
<dbReference type="InterPro" id="IPR043128">
    <property type="entry name" value="Rev_trsase/Diguanyl_cyclase"/>
</dbReference>
<dbReference type="Gene3D" id="3.30.70.270">
    <property type="match status" value="2"/>
</dbReference>
<accession>A0AAW1KIM9</accession>
<feature type="domain" description="Reverse transcriptase" evidence="1">
    <location>
        <begin position="1"/>
        <end position="80"/>
    </location>
</feature>
<gene>
    <name evidence="2" type="ORF">QE152_g23111</name>
</gene>
<dbReference type="PANTHER" id="PTHR37984">
    <property type="entry name" value="PROTEIN CBG26694"/>
    <property type="match status" value="1"/>
</dbReference>
<evidence type="ECO:0000313" key="3">
    <source>
        <dbReference type="Proteomes" id="UP001458880"/>
    </source>
</evidence>
<protein>
    <submittedName>
        <fullName evidence="2">Reverse transcriptase (RNA-dependent DNA polymerase)</fullName>
    </submittedName>
</protein>
<dbReference type="GO" id="GO:0003964">
    <property type="term" value="F:RNA-directed DNA polymerase activity"/>
    <property type="evidence" value="ECO:0007669"/>
    <property type="project" value="UniProtKB-KW"/>
</dbReference>
<dbReference type="AlphaFoldDB" id="A0AAW1KIM9"/>
<keyword evidence="2" id="KW-0548">Nucleotidyltransferase</keyword>
<reference evidence="2 3" key="1">
    <citation type="journal article" date="2024" name="BMC Genomics">
        <title>De novo assembly and annotation of Popillia japonica's genome with initial clues to its potential as an invasive pest.</title>
        <authorList>
            <person name="Cucini C."/>
            <person name="Boschi S."/>
            <person name="Funari R."/>
            <person name="Cardaioli E."/>
            <person name="Iannotti N."/>
            <person name="Marturano G."/>
            <person name="Paoli F."/>
            <person name="Bruttini M."/>
            <person name="Carapelli A."/>
            <person name="Frati F."/>
            <person name="Nardi F."/>
        </authorList>
    </citation>
    <scope>NUCLEOTIDE SEQUENCE [LARGE SCALE GENOMIC DNA]</scope>
    <source>
        <strain evidence="2">DMR45628</strain>
    </source>
</reference>
<evidence type="ECO:0000259" key="1">
    <source>
        <dbReference type="PROSITE" id="PS50878"/>
    </source>
</evidence>
<dbReference type="Proteomes" id="UP001458880">
    <property type="component" value="Unassembled WGS sequence"/>
</dbReference>
<dbReference type="InterPro" id="IPR000477">
    <property type="entry name" value="RT_dom"/>
</dbReference>
<proteinExistence type="predicted"/>
<keyword evidence="3" id="KW-1185">Reference proteome</keyword>
<keyword evidence="2" id="KW-0808">Transferase</keyword>
<dbReference type="InterPro" id="IPR050951">
    <property type="entry name" value="Retrovirus_Pol_polyprotein"/>
</dbReference>
<evidence type="ECO:0000313" key="2">
    <source>
        <dbReference type="EMBL" id="KAK9718523.1"/>
    </source>
</evidence>
<organism evidence="2 3">
    <name type="scientific">Popillia japonica</name>
    <name type="common">Japanese beetle</name>
    <dbReference type="NCBI Taxonomy" id="7064"/>
    <lineage>
        <taxon>Eukaryota</taxon>
        <taxon>Metazoa</taxon>
        <taxon>Ecdysozoa</taxon>
        <taxon>Arthropoda</taxon>
        <taxon>Hexapoda</taxon>
        <taxon>Insecta</taxon>
        <taxon>Pterygota</taxon>
        <taxon>Neoptera</taxon>
        <taxon>Endopterygota</taxon>
        <taxon>Coleoptera</taxon>
        <taxon>Polyphaga</taxon>
        <taxon>Scarabaeiformia</taxon>
        <taxon>Scarabaeidae</taxon>
        <taxon>Rutelinae</taxon>
        <taxon>Popillia</taxon>
    </lineage>
</organism>
<dbReference type="InterPro" id="IPR043502">
    <property type="entry name" value="DNA/RNA_pol_sf"/>
</dbReference>
<dbReference type="EMBL" id="JASPKY010000227">
    <property type="protein sequence ID" value="KAK9718523.1"/>
    <property type="molecule type" value="Genomic_DNA"/>
</dbReference>
<keyword evidence="2" id="KW-0695">RNA-directed DNA polymerase</keyword>
<dbReference type="Pfam" id="PF00078">
    <property type="entry name" value="RVT_1"/>
    <property type="match status" value="1"/>
</dbReference>